<gene>
    <name evidence="6" type="ORF">E1263_08400</name>
</gene>
<dbReference type="OrthoDB" id="8688418at2"/>
<dbReference type="SUPFAM" id="SSF46689">
    <property type="entry name" value="Homeodomain-like"/>
    <property type="match status" value="1"/>
</dbReference>
<keyword evidence="3" id="KW-0804">Transcription</keyword>
<reference evidence="6 7" key="1">
    <citation type="submission" date="2019-03" db="EMBL/GenBank/DDBJ databases">
        <title>Draft genome sequences of novel Actinobacteria.</title>
        <authorList>
            <person name="Sahin N."/>
            <person name="Ay H."/>
            <person name="Saygin H."/>
        </authorList>
    </citation>
    <scope>NUCLEOTIDE SEQUENCE [LARGE SCALE GENOMIC DNA]</scope>
    <source>
        <strain evidence="6 7">JCM 13523</strain>
    </source>
</reference>
<keyword evidence="7" id="KW-1185">Reference proteome</keyword>
<evidence type="ECO:0000313" key="6">
    <source>
        <dbReference type="EMBL" id="TDD61197.1"/>
    </source>
</evidence>
<proteinExistence type="predicted"/>
<dbReference type="PROSITE" id="PS01081">
    <property type="entry name" value="HTH_TETR_1"/>
    <property type="match status" value="1"/>
</dbReference>
<dbReference type="AlphaFoldDB" id="A0A4V2YQ99"/>
<dbReference type="PROSITE" id="PS50977">
    <property type="entry name" value="HTH_TETR_2"/>
    <property type="match status" value="1"/>
</dbReference>
<evidence type="ECO:0000313" key="7">
    <source>
        <dbReference type="Proteomes" id="UP000295124"/>
    </source>
</evidence>
<protein>
    <submittedName>
        <fullName evidence="6">TetR/AcrR family transcriptional regulator</fullName>
    </submittedName>
</protein>
<sequence length="196" mass="21492">MAGLRERKKQQTHDALSEAAVALFLERGFDEVSVNDIAAAADVSKPTLFKYFATKQDLVMHRIADHRHEAANVVQASSEPPIEVLAAHFRTGLKEQQPTTGLSDHPQVLAYYSLVFSTAALATRLREFMDDDERALAAVLGGDLQAELLAAQVLSTQRILSYRNWSAISAGQSAEQRYPAALREAESAFSLIRPLG</sequence>
<dbReference type="Proteomes" id="UP000295124">
    <property type="component" value="Unassembled WGS sequence"/>
</dbReference>
<evidence type="ECO:0000259" key="5">
    <source>
        <dbReference type="PROSITE" id="PS50977"/>
    </source>
</evidence>
<dbReference type="GO" id="GO:0003700">
    <property type="term" value="F:DNA-binding transcription factor activity"/>
    <property type="evidence" value="ECO:0007669"/>
    <property type="project" value="TreeGrafter"/>
</dbReference>
<dbReference type="InterPro" id="IPR023772">
    <property type="entry name" value="DNA-bd_HTH_TetR-type_CS"/>
</dbReference>
<evidence type="ECO:0000256" key="4">
    <source>
        <dbReference type="PROSITE-ProRule" id="PRU00335"/>
    </source>
</evidence>
<dbReference type="InterPro" id="IPR001647">
    <property type="entry name" value="HTH_TetR"/>
</dbReference>
<evidence type="ECO:0000256" key="2">
    <source>
        <dbReference type="ARBA" id="ARBA00023125"/>
    </source>
</evidence>
<dbReference type="InterPro" id="IPR009057">
    <property type="entry name" value="Homeodomain-like_sf"/>
</dbReference>
<dbReference type="Gene3D" id="1.10.357.10">
    <property type="entry name" value="Tetracycline Repressor, domain 2"/>
    <property type="match status" value="1"/>
</dbReference>
<dbReference type="RefSeq" id="WP_132166615.1">
    <property type="nucleotide sequence ID" value="NZ_SMKX01000017.1"/>
</dbReference>
<dbReference type="PANTHER" id="PTHR30055">
    <property type="entry name" value="HTH-TYPE TRANSCRIPTIONAL REGULATOR RUTR"/>
    <property type="match status" value="1"/>
</dbReference>
<comment type="caution">
    <text evidence="6">The sequence shown here is derived from an EMBL/GenBank/DDBJ whole genome shotgun (WGS) entry which is preliminary data.</text>
</comment>
<dbReference type="PRINTS" id="PR00455">
    <property type="entry name" value="HTHTETR"/>
</dbReference>
<dbReference type="PANTHER" id="PTHR30055:SF234">
    <property type="entry name" value="HTH-TYPE TRANSCRIPTIONAL REGULATOR BETI"/>
    <property type="match status" value="1"/>
</dbReference>
<dbReference type="Pfam" id="PF00440">
    <property type="entry name" value="TetR_N"/>
    <property type="match status" value="1"/>
</dbReference>
<keyword evidence="2 4" id="KW-0238">DNA-binding</keyword>
<feature type="DNA-binding region" description="H-T-H motif" evidence="4">
    <location>
        <begin position="33"/>
        <end position="52"/>
    </location>
</feature>
<dbReference type="GO" id="GO:0000976">
    <property type="term" value="F:transcription cis-regulatory region binding"/>
    <property type="evidence" value="ECO:0007669"/>
    <property type="project" value="TreeGrafter"/>
</dbReference>
<evidence type="ECO:0000256" key="1">
    <source>
        <dbReference type="ARBA" id="ARBA00023015"/>
    </source>
</evidence>
<keyword evidence="1" id="KW-0805">Transcription regulation</keyword>
<name>A0A4V2YQ99_9ACTN</name>
<accession>A0A4V2YQ99</accession>
<evidence type="ECO:0000256" key="3">
    <source>
        <dbReference type="ARBA" id="ARBA00023163"/>
    </source>
</evidence>
<organism evidence="6 7">
    <name type="scientific">Kribbella antibiotica</name>
    <dbReference type="NCBI Taxonomy" id="190195"/>
    <lineage>
        <taxon>Bacteria</taxon>
        <taxon>Bacillati</taxon>
        <taxon>Actinomycetota</taxon>
        <taxon>Actinomycetes</taxon>
        <taxon>Propionibacteriales</taxon>
        <taxon>Kribbellaceae</taxon>
        <taxon>Kribbella</taxon>
    </lineage>
</organism>
<dbReference type="InterPro" id="IPR050109">
    <property type="entry name" value="HTH-type_TetR-like_transc_reg"/>
</dbReference>
<feature type="domain" description="HTH tetR-type" evidence="5">
    <location>
        <begin position="10"/>
        <end position="70"/>
    </location>
</feature>
<dbReference type="EMBL" id="SMKX01000017">
    <property type="protein sequence ID" value="TDD61197.1"/>
    <property type="molecule type" value="Genomic_DNA"/>
</dbReference>